<gene>
    <name evidence="3" type="ORF">ACFOEB_11300</name>
</gene>
<keyword evidence="4" id="KW-1185">Reference proteome</keyword>
<name>A0ABV7HWJ8_9GAMM</name>
<accession>A0ABV7HWJ8</accession>
<dbReference type="EMBL" id="JBHRTL010000007">
    <property type="protein sequence ID" value="MFC3155787.1"/>
    <property type="molecule type" value="Genomic_DNA"/>
</dbReference>
<dbReference type="Gene3D" id="3.10.450.50">
    <property type="match status" value="1"/>
</dbReference>
<evidence type="ECO:0000259" key="2">
    <source>
        <dbReference type="Pfam" id="PF14534"/>
    </source>
</evidence>
<dbReference type="Pfam" id="PF14534">
    <property type="entry name" value="DUF4440"/>
    <property type="match status" value="1"/>
</dbReference>
<feature type="domain" description="DUF4440" evidence="2">
    <location>
        <begin position="33"/>
        <end position="139"/>
    </location>
</feature>
<dbReference type="RefSeq" id="WP_382416730.1">
    <property type="nucleotide sequence ID" value="NZ_AP031500.1"/>
</dbReference>
<feature type="signal peptide" evidence="1">
    <location>
        <begin position="1"/>
        <end position="22"/>
    </location>
</feature>
<protein>
    <submittedName>
        <fullName evidence="3">Nuclear transport factor 2 family protein</fullName>
    </submittedName>
</protein>
<dbReference type="InterPro" id="IPR032710">
    <property type="entry name" value="NTF2-like_dom_sf"/>
</dbReference>
<proteinExistence type="predicted"/>
<sequence>MFVFVKRAALFSCALLITPSLAAADCLDSEPLQGLDYQYEQALRVGDREFLQQLLLPYFVWVHNHAVAHESKADLLARLGPDYQPLKSRESSEVEVIRALDTAVIHGLSTVDKFTDGPRHANSYRFMRTYVLRDGRCRLLAGQTMKVWSTESEP</sequence>
<evidence type="ECO:0000313" key="3">
    <source>
        <dbReference type="EMBL" id="MFC3155787.1"/>
    </source>
</evidence>
<dbReference type="Proteomes" id="UP001595548">
    <property type="component" value="Unassembled WGS sequence"/>
</dbReference>
<reference evidence="4" key="1">
    <citation type="journal article" date="2019" name="Int. J. Syst. Evol. Microbiol.">
        <title>The Global Catalogue of Microorganisms (GCM) 10K type strain sequencing project: providing services to taxonomists for standard genome sequencing and annotation.</title>
        <authorList>
            <consortium name="The Broad Institute Genomics Platform"/>
            <consortium name="The Broad Institute Genome Sequencing Center for Infectious Disease"/>
            <person name="Wu L."/>
            <person name="Ma J."/>
        </authorList>
    </citation>
    <scope>NUCLEOTIDE SEQUENCE [LARGE SCALE GENOMIC DNA]</scope>
    <source>
        <strain evidence="4">KCTC 52141</strain>
    </source>
</reference>
<dbReference type="SUPFAM" id="SSF54427">
    <property type="entry name" value="NTF2-like"/>
    <property type="match status" value="1"/>
</dbReference>
<comment type="caution">
    <text evidence="3">The sequence shown here is derived from an EMBL/GenBank/DDBJ whole genome shotgun (WGS) entry which is preliminary data.</text>
</comment>
<dbReference type="InterPro" id="IPR027843">
    <property type="entry name" value="DUF4440"/>
</dbReference>
<feature type="chain" id="PRO_5045534072" evidence="1">
    <location>
        <begin position="23"/>
        <end position="154"/>
    </location>
</feature>
<organism evidence="3 4">
    <name type="scientific">Gilvimarinus japonicus</name>
    <dbReference type="NCBI Taxonomy" id="1796469"/>
    <lineage>
        <taxon>Bacteria</taxon>
        <taxon>Pseudomonadati</taxon>
        <taxon>Pseudomonadota</taxon>
        <taxon>Gammaproteobacteria</taxon>
        <taxon>Cellvibrionales</taxon>
        <taxon>Cellvibrionaceae</taxon>
        <taxon>Gilvimarinus</taxon>
    </lineage>
</organism>
<keyword evidence="1" id="KW-0732">Signal</keyword>
<evidence type="ECO:0000256" key="1">
    <source>
        <dbReference type="SAM" id="SignalP"/>
    </source>
</evidence>
<evidence type="ECO:0000313" key="4">
    <source>
        <dbReference type="Proteomes" id="UP001595548"/>
    </source>
</evidence>